<dbReference type="PANTHER" id="PTHR45005">
    <property type="match status" value="1"/>
</dbReference>
<dbReference type="AlphaFoldDB" id="A0A1I1D560"/>
<dbReference type="STRING" id="441112.SAMN04488094_1015"/>
<dbReference type="RefSeq" id="WP_093358255.1">
    <property type="nucleotide sequence ID" value="NZ_FOLG01000001.1"/>
</dbReference>
<dbReference type="InterPro" id="IPR053277">
    <property type="entry name" value="Endomembrane_traffic_mod"/>
</dbReference>
<dbReference type="OrthoDB" id="5509947at2"/>
<dbReference type="SUPFAM" id="SSF52467">
    <property type="entry name" value="DHS-like NAD/FAD-binding domain"/>
    <property type="match status" value="1"/>
</dbReference>
<proteinExistence type="predicted"/>
<keyword evidence="2" id="KW-1185">Reference proteome</keyword>
<dbReference type="InterPro" id="IPR011990">
    <property type="entry name" value="TPR-like_helical_dom_sf"/>
</dbReference>
<reference evidence="1 2" key="1">
    <citation type="submission" date="2016-10" db="EMBL/GenBank/DDBJ databases">
        <authorList>
            <person name="de Groot N.N."/>
        </authorList>
    </citation>
    <scope>NUCLEOTIDE SEQUENCE [LARGE SCALE GENOMIC DNA]</scope>
    <source>
        <strain evidence="1 2">DSM 19548</strain>
    </source>
</reference>
<dbReference type="Proteomes" id="UP000198728">
    <property type="component" value="Unassembled WGS sequence"/>
</dbReference>
<accession>A0A1I1D560</accession>
<gene>
    <name evidence="1" type="ORF">SAMN04488094_1015</name>
</gene>
<protein>
    <submittedName>
        <fullName evidence="1">Flp pilus assembly protein TadD, contains TPR repeats</fullName>
    </submittedName>
</protein>
<dbReference type="Gene3D" id="3.40.50.1220">
    <property type="entry name" value="TPP-binding domain"/>
    <property type="match status" value="1"/>
</dbReference>
<dbReference type="SUPFAM" id="SSF48452">
    <property type="entry name" value="TPR-like"/>
    <property type="match status" value="1"/>
</dbReference>
<dbReference type="Pfam" id="PF06552">
    <property type="entry name" value="TOM20_plant"/>
    <property type="match status" value="1"/>
</dbReference>
<dbReference type="Gene3D" id="1.25.40.10">
    <property type="entry name" value="Tetratricopeptide repeat domain"/>
    <property type="match status" value="3"/>
</dbReference>
<name>A0A1I1D560_9RHOB</name>
<sequence>MNIKDVTGHIRQARNVTFIIGAGASISAGIPNARDLVWRIRRDNSHCLGHLDEAGRNDYGKAMAALSPGDREALIQPLLDESRLNWGHVALACVLLQPQVRRVLTFNFDFLLERALVLLGEHLPVYDFGVSPTREIQRLADKAIVHLHGQSYGLRLLNSEGETADHARELGPLLSDSLRNHLTVVIGYSGSVDAAFPSMVEAYNSMFPLLWLGHDREPADHLEPLLGKDYATYVGGCDFDRVMIEIARGLDCWPPVIFTNPPMHVRQLLGEMPDFPVCNKAGPDVLSETRRRLGEAADSWEAGRSIEEQAADAFLAGDAAPDLDLSLTSEKLREFVAWSLVNEGVSLRTEAEALDGVVRSEKLAEACEKYEAALKIKTDMHAALNNWGNALAAQAVALKGAERLKKLAEAREKYAEAIAIKPDHDDALYNWGIALLDEAMAMDGAARSEKLDEACAKFAAALEIKPDDHAALHSWGYARVEQTRTVGRTERSEKLAEACAKYAEATAIKPDKHEALTNWGVALALEAVELNGSARADKFTEAREKFEVALKIKPNDYDALANWGASLVSEAEALDGGARAAKLAEAEERICEAEAISGKPSYNLARVYALLGEVVAALDKLEACAIAETLPNTAALKADLEALRGEPRFKAFLNRDGGAG</sequence>
<dbReference type="PANTHER" id="PTHR45005:SF2">
    <property type="entry name" value="PROTEIN HLB1"/>
    <property type="match status" value="1"/>
</dbReference>
<evidence type="ECO:0000313" key="2">
    <source>
        <dbReference type="Proteomes" id="UP000198728"/>
    </source>
</evidence>
<dbReference type="EMBL" id="FOLG01000001">
    <property type="protein sequence ID" value="SFB70159.1"/>
    <property type="molecule type" value="Genomic_DNA"/>
</dbReference>
<dbReference type="InterPro" id="IPR029035">
    <property type="entry name" value="DHS-like_NAD/FAD-binding_dom"/>
</dbReference>
<evidence type="ECO:0000313" key="1">
    <source>
        <dbReference type="EMBL" id="SFB70159.1"/>
    </source>
</evidence>
<organism evidence="1 2">
    <name type="scientific">Tropicimonas isoalkanivorans</name>
    <dbReference type="NCBI Taxonomy" id="441112"/>
    <lineage>
        <taxon>Bacteria</taxon>
        <taxon>Pseudomonadati</taxon>
        <taxon>Pseudomonadota</taxon>
        <taxon>Alphaproteobacteria</taxon>
        <taxon>Rhodobacterales</taxon>
        <taxon>Roseobacteraceae</taxon>
        <taxon>Tropicimonas</taxon>
    </lineage>
</organism>